<feature type="transmembrane region" description="Helical" evidence="1">
    <location>
        <begin position="30"/>
        <end position="47"/>
    </location>
</feature>
<evidence type="ECO:0000313" key="3">
    <source>
        <dbReference type="Proteomes" id="UP001597277"/>
    </source>
</evidence>
<evidence type="ECO:0000313" key="2">
    <source>
        <dbReference type="EMBL" id="MFD1716372.1"/>
    </source>
</evidence>
<feature type="transmembrane region" description="Helical" evidence="1">
    <location>
        <begin position="107"/>
        <end position="126"/>
    </location>
</feature>
<feature type="transmembrane region" description="Helical" evidence="1">
    <location>
        <begin position="78"/>
        <end position="95"/>
    </location>
</feature>
<dbReference type="EMBL" id="JBHUEE010000001">
    <property type="protein sequence ID" value="MFD1716372.1"/>
    <property type="molecule type" value="Genomic_DNA"/>
</dbReference>
<dbReference type="RefSeq" id="WP_388001817.1">
    <property type="nucleotide sequence ID" value="NZ_JBHUEE010000001.1"/>
</dbReference>
<evidence type="ECO:0008006" key="4">
    <source>
        <dbReference type="Google" id="ProtNLM"/>
    </source>
</evidence>
<feature type="transmembrane region" description="Helical" evidence="1">
    <location>
        <begin position="216"/>
        <end position="235"/>
    </location>
</feature>
<gene>
    <name evidence="2" type="ORF">ACFSE6_00875</name>
</gene>
<name>A0ABW4KZZ0_9MICO</name>
<keyword evidence="1" id="KW-0472">Membrane</keyword>
<reference evidence="3" key="1">
    <citation type="journal article" date="2019" name="Int. J. Syst. Evol. Microbiol.">
        <title>The Global Catalogue of Microorganisms (GCM) 10K type strain sequencing project: providing services to taxonomists for standard genome sequencing and annotation.</title>
        <authorList>
            <consortium name="The Broad Institute Genomics Platform"/>
            <consortium name="The Broad Institute Genome Sequencing Center for Infectious Disease"/>
            <person name="Wu L."/>
            <person name="Ma J."/>
        </authorList>
    </citation>
    <scope>NUCLEOTIDE SEQUENCE [LARGE SCALE GENOMIC DNA]</scope>
    <source>
        <strain evidence="3">JCM 17130</strain>
    </source>
</reference>
<keyword evidence="1" id="KW-1133">Transmembrane helix</keyword>
<sequence length="245" mass="23924">MGASTRAAVTALAAAAVAVAGYLSHVALEALVLALGLTFAAGWPRLLGLPTARGGTIVIGMTAVASVLLVRFGVLADLALVAGLAVVAAIVHQMVRRDGRPRLVESLSGIVTGAVVTVSAAGWLGIGVEREAAELIVTAAATIAGAAAVTALRVPVPVIGGLAALVGGGLGAAIGWLLVSVGLVPGLLVGLAAGILTAALHILFGQFPASHRIRPALAAALLLVLVSGVPVYLVSRLLGAGVPVG</sequence>
<organism evidence="2 3">
    <name type="scientific">Georgenia deserti</name>
    <dbReference type="NCBI Taxonomy" id="2093781"/>
    <lineage>
        <taxon>Bacteria</taxon>
        <taxon>Bacillati</taxon>
        <taxon>Actinomycetota</taxon>
        <taxon>Actinomycetes</taxon>
        <taxon>Micrococcales</taxon>
        <taxon>Bogoriellaceae</taxon>
        <taxon>Georgenia</taxon>
    </lineage>
</organism>
<keyword evidence="3" id="KW-1185">Reference proteome</keyword>
<evidence type="ECO:0000256" key="1">
    <source>
        <dbReference type="SAM" id="Phobius"/>
    </source>
</evidence>
<feature type="transmembrane region" description="Helical" evidence="1">
    <location>
        <begin position="184"/>
        <end position="204"/>
    </location>
</feature>
<feature type="transmembrane region" description="Helical" evidence="1">
    <location>
        <begin position="159"/>
        <end position="178"/>
    </location>
</feature>
<dbReference type="Proteomes" id="UP001597277">
    <property type="component" value="Unassembled WGS sequence"/>
</dbReference>
<comment type="caution">
    <text evidence="2">The sequence shown here is derived from an EMBL/GenBank/DDBJ whole genome shotgun (WGS) entry which is preliminary data.</text>
</comment>
<protein>
    <recommendedName>
        <fullName evidence="4">Permease</fullName>
    </recommendedName>
</protein>
<proteinExistence type="predicted"/>
<accession>A0ABW4KZZ0</accession>
<keyword evidence="1" id="KW-0812">Transmembrane</keyword>
<feature type="transmembrane region" description="Helical" evidence="1">
    <location>
        <begin position="132"/>
        <end position="152"/>
    </location>
</feature>